<accession>A0A3M0JE52</accession>
<sequence>MRELFNPGRRRLRRDLINAYKDLKGGPRRWYQILFGDDHSHIVPTSWQQRWEAALVNPGPPVSEGSAPERVPGIRQEGEVLMKQTPFFQGVKGGQNRSHALPGRAVKGVSKLHTGNGVEKSHPASEAGIHHKLTLQPSSLKRINIRVEAQWDKSFPGTRVDIG</sequence>
<reference evidence="1 2" key="1">
    <citation type="submission" date="2018-07" db="EMBL/GenBank/DDBJ databases">
        <title>A high quality draft genome assembly of the barn swallow (H. rustica rustica).</title>
        <authorList>
            <person name="Formenti G."/>
            <person name="Chiara M."/>
            <person name="Poveda L."/>
            <person name="Francoijs K.-J."/>
            <person name="Bonisoli-Alquati A."/>
            <person name="Canova L."/>
            <person name="Gianfranceschi L."/>
            <person name="Horner D.S."/>
            <person name="Saino N."/>
        </authorList>
    </citation>
    <scope>NUCLEOTIDE SEQUENCE [LARGE SCALE GENOMIC DNA]</scope>
    <source>
        <strain evidence="1">Chelidonia</strain>
        <tissue evidence="1">Blood</tissue>
    </source>
</reference>
<keyword evidence="2" id="KW-1185">Reference proteome</keyword>
<organism evidence="1 2">
    <name type="scientific">Hirundo rustica rustica</name>
    <dbReference type="NCBI Taxonomy" id="333673"/>
    <lineage>
        <taxon>Eukaryota</taxon>
        <taxon>Metazoa</taxon>
        <taxon>Chordata</taxon>
        <taxon>Craniata</taxon>
        <taxon>Vertebrata</taxon>
        <taxon>Euteleostomi</taxon>
        <taxon>Archelosauria</taxon>
        <taxon>Archosauria</taxon>
        <taxon>Dinosauria</taxon>
        <taxon>Saurischia</taxon>
        <taxon>Theropoda</taxon>
        <taxon>Coelurosauria</taxon>
        <taxon>Aves</taxon>
        <taxon>Neognathae</taxon>
        <taxon>Neoaves</taxon>
        <taxon>Telluraves</taxon>
        <taxon>Australaves</taxon>
        <taxon>Passeriformes</taxon>
        <taxon>Sylvioidea</taxon>
        <taxon>Hirundinidae</taxon>
        <taxon>Hirundo</taxon>
    </lineage>
</organism>
<protein>
    <submittedName>
        <fullName evidence="1">Uncharacterized protein</fullName>
    </submittedName>
</protein>
<dbReference type="AlphaFoldDB" id="A0A3M0JE52"/>
<comment type="caution">
    <text evidence="1">The sequence shown here is derived from an EMBL/GenBank/DDBJ whole genome shotgun (WGS) entry which is preliminary data.</text>
</comment>
<proteinExistence type="predicted"/>
<evidence type="ECO:0000313" key="1">
    <source>
        <dbReference type="EMBL" id="RMB98610.1"/>
    </source>
</evidence>
<evidence type="ECO:0000313" key="2">
    <source>
        <dbReference type="Proteomes" id="UP000269221"/>
    </source>
</evidence>
<dbReference type="EMBL" id="QRBI01000152">
    <property type="protein sequence ID" value="RMB98610.1"/>
    <property type="molecule type" value="Genomic_DNA"/>
</dbReference>
<name>A0A3M0JE52_HIRRU</name>
<gene>
    <name evidence="1" type="ORF">DUI87_24826</name>
</gene>
<dbReference type="Proteomes" id="UP000269221">
    <property type="component" value="Unassembled WGS sequence"/>
</dbReference>